<dbReference type="EMBL" id="CATNWA010020361">
    <property type="protein sequence ID" value="CAI9617961.1"/>
    <property type="molecule type" value="Genomic_DNA"/>
</dbReference>
<feature type="non-terminal residue" evidence="1">
    <location>
        <position position="106"/>
    </location>
</feature>
<dbReference type="Proteomes" id="UP001162483">
    <property type="component" value="Unassembled WGS sequence"/>
</dbReference>
<keyword evidence="2" id="KW-1185">Reference proteome</keyword>
<gene>
    <name evidence="1" type="ORF">SPARVUS_LOCUS15622387</name>
</gene>
<proteinExistence type="predicted"/>
<feature type="non-terminal residue" evidence="1">
    <location>
        <position position="1"/>
    </location>
</feature>
<reference evidence="1" key="1">
    <citation type="submission" date="2023-05" db="EMBL/GenBank/DDBJ databases">
        <authorList>
            <person name="Stuckert A."/>
        </authorList>
    </citation>
    <scope>NUCLEOTIDE SEQUENCE</scope>
</reference>
<evidence type="ECO:0000313" key="1">
    <source>
        <dbReference type="EMBL" id="CAI9617961.1"/>
    </source>
</evidence>
<organism evidence="1 2">
    <name type="scientific">Staurois parvus</name>
    <dbReference type="NCBI Taxonomy" id="386267"/>
    <lineage>
        <taxon>Eukaryota</taxon>
        <taxon>Metazoa</taxon>
        <taxon>Chordata</taxon>
        <taxon>Craniata</taxon>
        <taxon>Vertebrata</taxon>
        <taxon>Euteleostomi</taxon>
        <taxon>Amphibia</taxon>
        <taxon>Batrachia</taxon>
        <taxon>Anura</taxon>
        <taxon>Neobatrachia</taxon>
        <taxon>Ranoidea</taxon>
        <taxon>Ranidae</taxon>
        <taxon>Staurois</taxon>
    </lineage>
</organism>
<comment type="caution">
    <text evidence="1">The sequence shown here is derived from an EMBL/GenBank/DDBJ whole genome shotgun (WGS) entry which is preliminary data.</text>
</comment>
<protein>
    <submittedName>
        <fullName evidence="1">Uncharacterized protein</fullName>
    </submittedName>
</protein>
<evidence type="ECO:0000313" key="2">
    <source>
        <dbReference type="Proteomes" id="UP001162483"/>
    </source>
</evidence>
<sequence>QITKAVKALLAYKKTKENGSKLLLNEYDWISLMVTVWRIPKHLQTIRIPLPHGVRPDACEVCLFTKDEPNMTSEQTETFYKKLLAQHGITQITKVNKGLSFVSRFE</sequence>
<accession>A0ABN9HBR7</accession>
<name>A0ABN9HBR7_9NEOB</name>